<proteinExistence type="predicted"/>
<protein>
    <submittedName>
        <fullName evidence="1">Nucleotidyl transferase AbiEii toxin, Type IV TA system</fullName>
    </submittedName>
</protein>
<dbReference type="STRING" id="405671.SAMN05421827_101497"/>
<keyword evidence="2" id="KW-1185">Reference proteome</keyword>
<dbReference type="Proteomes" id="UP000199643">
    <property type="component" value="Unassembled WGS sequence"/>
</dbReference>
<gene>
    <name evidence="1" type="ORF">SAMN05421827_101497</name>
</gene>
<evidence type="ECO:0000313" key="1">
    <source>
        <dbReference type="EMBL" id="SDF77393.1"/>
    </source>
</evidence>
<dbReference type="GO" id="GO:0016740">
    <property type="term" value="F:transferase activity"/>
    <property type="evidence" value="ECO:0007669"/>
    <property type="project" value="UniProtKB-KW"/>
</dbReference>
<keyword evidence="1" id="KW-0808">Transferase</keyword>
<dbReference type="EMBL" id="FNCH01000001">
    <property type="protein sequence ID" value="SDF77393.1"/>
    <property type="molecule type" value="Genomic_DNA"/>
</dbReference>
<reference evidence="2" key="1">
    <citation type="submission" date="2016-10" db="EMBL/GenBank/DDBJ databases">
        <authorList>
            <person name="Varghese N."/>
            <person name="Submissions S."/>
        </authorList>
    </citation>
    <scope>NUCLEOTIDE SEQUENCE [LARGE SCALE GENOMIC DNA]</scope>
    <source>
        <strain evidence="2">DSM 17933</strain>
    </source>
</reference>
<dbReference type="OrthoDB" id="9796281at2"/>
<organism evidence="1 2">
    <name type="scientific">Pedobacter terrae</name>
    <dbReference type="NCBI Taxonomy" id="405671"/>
    <lineage>
        <taxon>Bacteria</taxon>
        <taxon>Pseudomonadati</taxon>
        <taxon>Bacteroidota</taxon>
        <taxon>Sphingobacteriia</taxon>
        <taxon>Sphingobacteriales</taxon>
        <taxon>Sphingobacteriaceae</taxon>
        <taxon>Pedobacter</taxon>
    </lineage>
</organism>
<name>A0A1G7NTY1_9SPHI</name>
<dbReference type="InterPro" id="IPR014942">
    <property type="entry name" value="AbiEii"/>
</dbReference>
<dbReference type="Pfam" id="PF08843">
    <property type="entry name" value="AbiEii"/>
    <property type="match status" value="1"/>
</dbReference>
<evidence type="ECO:0000313" key="2">
    <source>
        <dbReference type="Proteomes" id="UP000199643"/>
    </source>
</evidence>
<dbReference type="AlphaFoldDB" id="A0A1G7NTY1"/>
<accession>A0A1G7NTY1</accession>
<sequence length="249" mass="28528">MLHKETVTPGTLDLIQTLMQDHQLNSFYLVGGTALSLRIGHRESIDIDLFSSSDFDGDGLAVHLRNSYGADVKRHKGNYVSGSIGEVDFDFISHKYPSIRPIETIEGIRMMSNQDISAMKINAIVNSGQRIKDFIDMHYLLMEMPLNEILDYYCQKYPNVDPNTAKSSLMYHNDIDFNVPVKLIDGKLKWQDVQKSILKAVREYTSLLESRELYRKLQETKNTHLLHILFGMFQHDLIGQFGQVFPTPT</sequence>